<feature type="region of interest" description="Disordered" evidence="1">
    <location>
        <begin position="1"/>
        <end position="64"/>
    </location>
</feature>
<gene>
    <name evidence="2" type="ORF">LTR78_003503</name>
</gene>
<proteinExistence type="predicted"/>
<evidence type="ECO:0000313" key="3">
    <source>
        <dbReference type="Proteomes" id="UP001274830"/>
    </source>
</evidence>
<protein>
    <submittedName>
        <fullName evidence="2">Uncharacterized protein</fullName>
    </submittedName>
</protein>
<sequence length="82" mass="9258">MTESKKAKEVRPDPALKWGVTPGKYPPAYTKPEEEYSPEEQASRQKMREKGVNPDSKAQMDAATKGTFWKKWTGMNGFFGMG</sequence>
<reference evidence="2" key="1">
    <citation type="submission" date="2023-07" db="EMBL/GenBank/DDBJ databases">
        <title>Black Yeasts Isolated from many extreme environments.</title>
        <authorList>
            <person name="Coleine C."/>
            <person name="Stajich J.E."/>
            <person name="Selbmann L."/>
        </authorList>
    </citation>
    <scope>NUCLEOTIDE SEQUENCE</scope>
    <source>
        <strain evidence="2">CCFEE 5485</strain>
    </source>
</reference>
<accession>A0AAE1C3E9</accession>
<keyword evidence="3" id="KW-1185">Reference proteome</keyword>
<feature type="compositionally biased region" description="Basic and acidic residues" evidence="1">
    <location>
        <begin position="41"/>
        <end position="52"/>
    </location>
</feature>
<evidence type="ECO:0000256" key="1">
    <source>
        <dbReference type="SAM" id="MobiDB-lite"/>
    </source>
</evidence>
<comment type="caution">
    <text evidence="2">The sequence shown here is derived from an EMBL/GenBank/DDBJ whole genome shotgun (WGS) entry which is preliminary data.</text>
</comment>
<dbReference type="AlphaFoldDB" id="A0AAE1C3E9"/>
<evidence type="ECO:0000313" key="2">
    <source>
        <dbReference type="EMBL" id="KAK3676726.1"/>
    </source>
</evidence>
<name>A0AAE1C3E9_9PEZI</name>
<feature type="compositionally biased region" description="Basic and acidic residues" evidence="1">
    <location>
        <begin position="1"/>
        <end position="14"/>
    </location>
</feature>
<dbReference type="Proteomes" id="UP001274830">
    <property type="component" value="Unassembled WGS sequence"/>
</dbReference>
<dbReference type="EMBL" id="JAUTXT010000009">
    <property type="protein sequence ID" value="KAK3676726.1"/>
    <property type="molecule type" value="Genomic_DNA"/>
</dbReference>
<organism evidence="2 3">
    <name type="scientific">Recurvomyces mirabilis</name>
    <dbReference type="NCBI Taxonomy" id="574656"/>
    <lineage>
        <taxon>Eukaryota</taxon>
        <taxon>Fungi</taxon>
        <taxon>Dikarya</taxon>
        <taxon>Ascomycota</taxon>
        <taxon>Pezizomycotina</taxon>
        <taxon>Dothideomycetes</taxon>
        <taxon>Dothideomycetidae</taxon>
        <taxon>Mycosphaerellales</taxon>
        <taxon>Teratosphaeriaceae</taxon>
        <taxon>Recurvomyces</taxon>
    </lineage>
</organism>